<dbReference type="AlphaFoldDB" id="A0AAN8AJR0"/>
<comment type="caution">
    <text evidence="2">The sequence shown here is derived from an EMBL/GenBank/DDBJ whole genome shotgun (WGS) entry which is preliminary data.</text>
</comment>
<keyword evidence="3" id="KW-1185">Reference proteome</keyword>
<organism evidence="2 3">
    <name type="scientific">Eleginops maclovinus</name>
    <name type="common">Patagonian blennie</name>
    <name type="synonym">Eleginus maclovinus</name>
    <dbReference type="NCBI Taxonomy" id="56733"/>
    <lineage>
        <taxon>Eukaryota</taxon>
        <taxon>Metazoa</taxon>
        <taxon>Chordata</taxon>
        <taxon>Craniata</taxon>
        <taxon>Vertebrata</taxon>
        <taxon>Euteleostomi</taxon>
        <taxon>Actinopterygii</taxon>
        <taxon>Neopterygii</taxon>
        <taxon>Teleostei</taxon>
        <taxon>Neoteleostei</taxon>
        <taxon>Acanthomorphata</taxon>
        <taxon>Eupercaria</taxon>
        <taxon>Perciformes</taxon>
        <taxon>Notothenioidei</taxon>
        <taxon>Eleginopidae</taxon>
        <taxon>Eleginops</taxon>
    </lineage>
</organism>
<reference evidence="2 3" key="2">
    <citation type="journal article" date="2023" name="Mol. Biol. Evol.">
        <title>Genomics of Secondarily Temperate Adaptation in the Only Non-Antarctic Icefish.</title>
        <authorList>
            <person name="Rivera-Colon A.G."/>
            <person name="Rayamajhi N."/>
            <person name="Minhas B.F."/>
            <person name="Madrigal G."/>
            <person name="Bilyk K.T."/>
            <person name="Yoon V."/>
            <person name="Hune M."/>
            <person name="Gregory S."/>
            <person name="Cheng C.H.C."/>
            <person name="Catchen J.M."/>
        </authorList>
    </citation>
    <scope>NUCLEOTIDE SEQUENCE [LARGE SCALE GENOMIC DNA]</scope>
    <source>
        <strain evidence="2">JMC-PN-2008</strain>
    </source>
</reference>
<feature type="region of interest" description="Disordered" evidence="1">
    <location>
        <begin position="1"/>
        <end position="86"/>
    </location>
</feature>
<sequence>MLDRAALRARVCGEAEPEGPVLSPTVVSDRTAMAHSADRHNKTTSRPTRNTHSGSAAPRTAGLMDTAPPFCLHQSTGAPSPPPDYY</sequence>
<gene>
    <name evidence="2" type="ORF">PBY51_017901</name>
</gene>
<reference evidence="2 3" key="1">
    <citation type="journal article" date="2023" name="Genes (Basel)">
        <title>Chromosome-Level Genome Assembly and Circadian Gene Repertoire of the Patagonia Blennie Eleginops maclovinus-The Closest Ancestral Proxy of Antarctic Cryonotothenioids.</title>
        <authorList>
            <person name="Cheng C.C."/>
            <person name="Rivera-Colon A.G."/>
            <person name="Minhas B.F."/>
            <person name="Wilson L."/>
            <person name="Rayamajhi N."/>
            <person name="Vargas-Chacoff L."/>
            <person name="Catchen J.M."/>
        </authorList>
    </citation>
    <scope>NUCLEOTIDE SEQUENCE [LARGE SCALE GENOMIC DNA]</scope>
    <source>
        <strain evidence="2">JMC-PN-2008</strain>
    </source>
</reference>
<name>A0AAN8AJR0_ELEMC</name>
<dbReference type="Proteomes" id="UP001346869">
    <property type="component" value="Unassembled WGS sequence"/>
</dbReference>
<dbReference type="EMBL" id="JAUZQC010000012">
    <property type="protein sequence ID" value="KAK5862513.1"/>
    <property type="molecule type" value="Genomic_DNA"/>
</dbReference>
<accession>A0AAN8AJR0</accession>
<proteinExistence type="predicted"/>
<evidence type="ECO:0000256" key="1">
    <source>
        <dbReference type="SAM" id="MobiDB-lite"/>
    </source>
</evidence>
<protein>
    <submittedName>
        <fullName evidence="2">Uncharacterized protein</fullName>
    </submittedName>
</protein>
<feature type="compositionally biased region" description="Polar residues" evidence="1">
    <location>
        <begin position="44"/>
        <end position="54"/>
    </location>
</feature>
<evidence type="ECO:0000313" key="2">
    <source>
        <dbReference type="EMBL" id="KAK5862513.1"/>
    </source>
</evidence>
<evidence type="ECO:0000313" key="3">
    <source>
        <dbReference type="Proteomes" id="UP001346869"/>
    </source>
</evidence>